<sequence length="72" mass="7851">MKTLVLSLIAGFLVSASAPLNDTTAYICNGKYSKKYHLKQNCRGLSNCSTEVEKTTVSKAKTKGRTLCGYED</sequence>
<gene>
    <name evidence="2" type="ORF">GCM10007424_05750</name>
</gene>
<keyword evidence="3" id="KW-1185">Reference proteome</keyword>
<dbReference type="RefSeq" id="WP_188619721.1">
    <property type="nucleotide sequence ID" value="NZ_BMJE01000001.1"/>
</dbReference>
<feature type="chain" id="PRO_5045159713" evidence="1">
    <location>
        <begin position="19"/>
        <end position="72"/>
    </location>
</feature>
<evidence type="ECO:0000313" key="2">
    <source>
        <dbReference type="EMBL" id="GGB68591.1"/>
    </source>
</evidence>
<dbReference type="Proteomes" id="UP000615760">
    <property type="component" value="Unassembled WGS sequence"/>
</dbReference>
<proteinExistence type="predicted"/>
<keyword evidence="1" id="KW-0732">Signal</keyword>
<dbReference type="EMBL" id="BMJE01000001">
    <property type="protein sequence ID" value="GGB68591.1"/>
    <property type="molecule type" value="Genomic_DNA"/>
</dbReference>
<comment type="caution">
    <text evidence="2">The sequence shown here is derived from an EMBL/GenBank/DDBJ whole genome shotgun (WGS) entry which is preliminary data.</text>
</comment>
<accession>A0ABQ1JHJ9</accession>
<evidence type="ECO:0000313" key="3">
    <source>
        <dbReference type="Proteomes" id="UP000615760"/>
    </source>
</evidence>
<name>A0ABQ1JHJ9_9FLAO</name>
<reference evidence="3" key="1">
    <citation type="journal article" date="2019" name="Int. J. Syst. Evol. Microbiol.">
        <title>The Global Catalogue of Microorganisms (GCM) 10K type strain sequencing project: providing services to taxonomists for standard genome sequencing and annotation.</title>
        <authorList>
            <consortium name="The Broad Institute Genomics Platform"/>
            <consortium name="The Broad Institute Genome Sequencing Center for Infectious Disease"/>
            <person name="Wu L."/>
            <person name="Ma J."/>
        </authorList>
    </citation>
    <scope>NUCLEOTIDE SEQUENCE [LARGE SCALE GENOMIC DNA]</scope>
    <source>
        <strain evidence="3">CGMCC 1.15461</strain>
    </source>
</reference>
<protein>
    <submittedName>
        <fullName evidence="2">Uncharacterized protein</fullName>
    </submittedName>
</protein>
<feature type="signal peptide" evidence="1">
    <location>
        <begin position="1"/>
        <end position="18"/>
    </location>
</feature>
<evidence type="ECO:0000256" key="1">
    <source>
        <dbReference type="SAM" id="SignalP"/>
    </source>
</evidence>
<organism evidence="2 3">
    <name type="scientific">Flavobacterium suaedae</name>
    <dbReference type="NCBI Taxonomy" id="1767027"/>
    <lineage>
        <taxon>Bacteria</taxon>
        <taxon>Pseudomonadati</taxon>
        <taxon>Bacteroidota</taxon>
        <taxon>Flavobacteriia</taxon>
        <taxon>Flavobacteriales</taxon>
        <taxon>Flavobacteriaceae</taxon>
        <taxon>Flavobacterium</taxon>
    </lineage>
</organism>